<evidence type="ECO:0008006" key="5">
    <source>
        <dbReference type="Google" id="ProtNLM"/>
    </source>
</evidence>
<dbReference type="OrthoDB" id="2082683at2"/>
<protein>
    <recommendedName>
        <fullName evidence="5">Peptidase propeptide and YPEB domain-containing protein</fullName>
    </recommendedName>
</protein>
<evidence type="ECO:0000313" key="3">
    <source>
        <dbReference type="EMBL" id="SHH11968.1"/>
    </source>
</evidence>
<dbReference type="EMBL" id="FQXJ01000003">
    <property type="protein sequence ID" value="SHH11968.1"/>
    <property type="molecule type" value="Genomic_DNA"/>
</dbReference>
<feature type="compositionally biased region" description="Polar residues" evidence="1">
    <location>
        <begin position="51"/>
        <end position="82"/>
    </location>
</feature>
<dbReference type="RefSeq" id="WP_073027189.1">
    <property type="nucleotide sequence ID" value="NZ_FQXJ01000003.1"/>
</dbReference>
<feature type="signal peptide" evidence="2">
    <location>
        <begin position="1"/>
        <end position="24"/>
    </location>
</feature>
<evidence type="ECO:0000256" key="1">
    <source>
        <dbReference type="SAM" id="MobiDB-lite"/>
    </source>
</evidence>
<feature type="region of interest" description="Disordered" evidence="1">
    <location>
        <begin position="51"/>
        <end position="83"/>
    </location>
</feature>
<name>A0A1M5QDC8_9FIRM</name>
<gene>
    <name evidence="3" type="ORF">SAMN02746098_00219</name>
</gene>
<evidence type="ECO:0000313" key="4">
    <source>
        <dbReference type="Proteomes" id="UP000183954"/>
    </source>
</evidence>
<reference evidence="4" key="1">
    <citation type="submission" date="2016-11" db="EMBL/GenBank/DDBJ databases">
        <authorList>
            <person name="Varghese N."/>
            <person name="Submissions S."/>
        </authorList>
    </citation>
    <scope>NUCLEOTIDE SEQUENCE [LARGE SCALE GENOMIC DNA]</scope>
    <source>
        <strain evidence="4">DSM 15449</strain>
    </source>
</reference>
<feature type="chain" id="PRO_5012702905" description="Peptidase propeptide and YPEB domain-containing protein" evidence="2">
    <location>
        <begin position="25"/>
        <end position="356"/>
    </location>
</feature>
<evidence type="ECO:0000256" key="2">
    <source>
        <dbReference type="SAM" id="SignalP"/>
    </source>
</evidence>
<keyword evidence="4" id="KW-1185">Reference proteome</keyword>
<organism evidence="3 4">
    <name type="scientific">Desulfosporosinus lacus DSM 15449</name>
    <dbReference type="NCBI Taxonomy" id="1121420"/>
    <lineage>
        <taxon>Bacteria</taxon>
        <taxon>Bacillati</taxon>
        <taxon>Bacillota</taxon>
        <taxon>Clostridia</taxon>
        <taxon>Eubacteriales</taxon>
        <taxon>Desulfitobacteriaceae</taxon>
        <taxon>Desulfosporosinus</taxon>
    </lineage>
</organism>
<accession>A0A1M5QDC8</accession>
<dbReference type="Proteomes" id="UP000183954">
    <property type="component" value="Unassembled WGS sequence"/>
</dbReference>
<dbReference type="AlphaFoldDB" id="A0A1M5QDC8"/>
<keyword evidence="2" id="KW-0732">Signal</keyword>
<sequence>MNKKKWIVGLSIAGVMALSGTAFALNSGSVAAQSVGQTLGVATVATTQNQGTVNDTLGSSEVNSKTPSSPTNESNTVTTPESNGYRAGYGMMGGQGAAGTGGGYGMMGGQGADGTGGGYGMMGGLGANGTGGGYGMMGGQGVAGTGGGYGVMGGQGVAGTGGGYGVMGGQGVAGTGGGYGMMGGGYDAKSLGIDLTNGEVTTSDQVVAITKAYTQKTNQDVVVGELHEFANGFEVELKEGATGAKAYEVFVYKKGGQIITEMGPNIMWNTKYGPMNWGNTGTVTVSEEQAVKSAQEYVTKMGQGYSIGKPELAPGYYEFMVQKDGKDYAELNVNGYTGQVWLENWQGPIIKTIDAK</sequence>
<proteinExistence type="predicted"/>
<dbReference type="STRING" id="1121420.SAMN02746098_00219"/>